<evidence type="ECO:0000256" key="1">
    <source>
        <dbReference type="SAM" id="MobiDB-lite"/>
    </source>
</evidence>
<sequence>MAPRVAATFFSTSPVEASSQRTTTEGFSRQSREVLGALSHRPSSTRSWKICRVPELSPG</sequence>
<protein>
    <submittedName>
        <fullName evidence="2">Uncharacterized protein</fullName>
    </submittedName>
</protein>
<organism evidence="2 3">
    <name type="scientific">Streptomyces machairae</name>
    <dbReference type="NCBI Taxonomy" id="3134109"/>
    <lineage>
        <taxon>Bacteria</taxon>
        <taxon>Bacillati</taxon>
        <taxon>Actinomycetota</taxon>
        <taxon>Actinomycetes</taxon>
        <taxon>Kitasatosporales</taxon>
        <taxon>Streptomycetaceae</taxon>
        <taxon>Streptomyces</taxon>
    </lineage>
</organism>
<feature type="region of interest" description="Disordered" evidence="1">
    <location>
        <begin position="1"/>
        <end position="31"/>
    </location>
</feature>
<accession>A0ABU8UNB8</accession>
<comment type="caution">
    <text evidence="2">The sequence shown here is derived from an EMBL/GenBank/DDBJ whole genome shotgun (WGS) entry which is preliminary data.</text>
</comment>
<name>A0ABU8UNB8_9ACTN</name>
<gene>
    <name evidence="2" type="ORF">WKI71_24245</name>
</gene>
<dbReference type="Proteomes" id="UP001376459">
    <property type="component" value="Unassembled WGS sequence"/>
</dbReference>
<proteinExistence type="predicted"/>
<reference evidence="2 3" key="1">
    <citation type="submission" date="2024-03" db="EMBL/GenBank/DDBJ databases">
        <title>Novel Streptomyces species of biotechnological and ecological value are a feature of Machair soil.</title>
        <authorList>
            <person name="Prole J.R."/>
            <person name="Goodfellow M."/>
            <person name="Allenby N."/>
            <person name="Ward A.C."/>
        </authorList>
    </citation>
    <scope>NUCLEOTIDE SEQUENCE [LARGE SCALE GENOMIC DNA]</scope>
    <source>
        <strain evidence="2 3">MS1.AVA.1</strain>
    </source>
</reference>
<dbReference type="EMBL" id="JBBKAK010000001">
    <property type="protein sequence ID" value="MEJ8670408.1"/>
    <property type="molecule type" value="Genomic_DNA"/>
</dbReference>
<evidence type="ECO:0000313" key="3">
    <source>
        <dbReference type="Proteomes" id="UP001376459"/>
    </source>
</evidence>
<evidence type="ECO:0000313" key="2">
    <source>
        <dbReference type="EMBL" id="MEJ8670408.1"/>
    </source>
</evidence>
<feature type="compositionally biased region" description="Polar residues" evidence="1">
    <location>
        <begin position="9"/>
        <end position="29"/>
    </location>
</feature>
<keyword evidence="3" id="KW-1185">Reference proteome</keyword>